<evidence type="ECO:0000259" key="2">
    <source>
        <dbReference type="Pfam" id="PF09036"/>
    </source>
</evidence>
<evidence type="ECO:0000256" key="1">
    <source>
        <dbReference type="SAM" id="MobiDB-lite"/>
    </source>
</evidence>
<name>A0A2Y9PXF0_DELLE</name>
<accession>A0A2Y9PXF0</accession>
<dbReference type="GO" id="GO:0005096">
    <property type="term" value="F:GTPase activator activity"/>
    <property type="evidence" value="ECO:0007669"/>
    <property type="project" value="InterPro"/>
</dbReference>
<dbReference type="InterPro" id="IPR015123">
    <property type="entry name" value="Bcr-Abl_oncoprot_oligo"/>
</dbReference>
<dbReference type="GeneID" id="111185821"/>
<feature type="region of interest" description="Disordered" evidence="1">
    <location>
        <begin position="67"/>
        <end position="200"/>
    </location>
</feature>
<gene>
    <name evidence="4" type="primary">LOC111185821</name>
</gene>
<dbReference type="AlphaFoldDB" id="A0A2Y9PXF0"/>
<feature type="compositionally biased region" description="Low complexity" evidence="1">
    <location>
        <begin position="156"/>
        <end position="168"/>
    </location>
</feature>
<keyword evidence="3" id="KW-1185">Reference proteome</keyword>
<dbReference type="Gene3D" id="4.10.280.30">
    <property type="entry name" value="Bcr-Abl oncoprotein oligomerisation domain"/>
    <property type="match status" value="1"/>
</dbReference>
<feature type="compositionally biased region" description="Basic and acidic residues" evidence="1">
    <location>
        <begin position="67"/>
        <end position="80"/>
    </location>
</feature>
<dbReference type="InParanoid" id="A0A2Y9PXF0"/>
<dbReference type="InterPro" id="IPR036481">
    <property type="entry name" value="Bcr-Abl_oncoprot_oligo_sf"/>
</dbReference>
<sequence>MWDPQDFERHWQAEFPGEEAPVMRLDSVLDMERELERSKLNLKWLQQVLAEEKFKVGYLQAALEKRDLGCGRLEGGDGDSRGASAEEPAGPGGGAGAAREGGRSGRRRRRPGPVGPLHGGGREGRESPLPVPGPSHLAQGGGGWGRCSQLDRRHPPAATAASPPLKAAGRLRAPRPRWHSSQRPGRGAVRPDPRGAGLGG</sequence>
<dbReference type="SUPFAM" id="SSF69036">
    <property type="entry name" value="Bcr-Abl oncoprotein oligomerization domain"/>
    <property type="match status" value="1"/>
</dbReference>
<dbReference type="STRING" id="9749.A0A2Y9PXF0"/>
<organism evidence="3 4">
    <name type="scientific">Delphinapterus leucas</name>
    <name type="common">Beluga whale</name>
    <dbReference type="NCBI Taxonomy" id="9749"/>
    <lineage>
        <taxon>Eukaryota</taxon>
        <taxon>Metazoa</taxon>
        <taxon>Chordata</taxon>
        <taxon>Craniata</taxon>
        <taxon>Vertebrata</taxon>
        <taxon>Euteleostomi</taxon>
        <taxon>Mammalia</taxon>
        <taxon>Eutheria</taxon>
        <taxon>Laurasiatheria</taxon>
        <taxon>Artiodactyla</taxon>
        <taxon>Whippomorpha</taxon>
        <taxon>Cetacea</taxon>
        <taxon>Odontoceti</taxon>
        <taxon>Monodontidae</taxon>
        <taxon>Delphinapterus</taxon>
    </lineage>
</organism>
<feature type="domain" description="Bcr-Abl oncoprotein oligomerisation" evidence="2">
    <location>
        <begin position="3"/>
        <end position="66"/>
    </location>
</feature>
<dbReference type="GO" id="GO:0004674">
    <property type="term" value="F:protein serine/threonine kinase activity"/>
    <property type="evidence" value="ECO:0007669"/>
    <property type="project" value="InterPro"/>
</dbReference>
<dbReference type="RefSeq" id="XP_022451489.1">
    <property type="nucleotide sequence ID" value="XM_022595781.2"/>
</dbReference>
<dbReference type="Pfam" id="PF09036">
    <property type="entry name" value="Bcr-Abl_Oligo"/>
    <property type="match status" value="1"/>
</dbReference>
<dbReference type="KEGG" id="dle:111185821"/>
<protein>
    <submittedName>
        <fullName evidence="4">Breakpoint cluster region protein-like</fullName>
    </submittedName>
</protein>
<reference evidence="4" key="1">
    <citation type="submission" date="2025-08" db="UniProtKB">
        <authorList>
            <consortium name="RefSeq"/>
        </authorList>
    </citation>
    <scope>IDENTIFICATION</scope>
    <source>
        <tissue evidence="4">Blood</tissue>
    </source>
</reference>
<dbReference type="Proteomes" id="UP000248483">
    <property type="component" value="Unplaced"/>
</dbReference>
<evidence type="ECO:0000313" key="4">
    <source>
        <dbReference type="RefSeq" id="XP_022451489.1"/>
    </source>
</evidence>
<proteinExistence type="predicted"/>
<evidence type="ECO:0000313" key="3">
    <source>
        <dbReference type="Proteomes" id="UP000248483"/>
    </source>
</evidence>
<dbReference type="GO" id="GO:0007165">
    <property type="term" value="P:signal transduction"/>
    <property type="evidence" value="ECO:0007669"/>
    <property type="project" value="InterPro"/>
</dbReference>